<dbReference type="AlphaFoldDB" id="A0A1H5T274"/>
<dbReference type="EMBL" id="FNUK01000004">
    <property type="protein sequence ID" value="SEF56854.1"/>
    <property type="molecule type" value="Genomic_DNA"/>
</dbReference>
<evidence type="ECO:0000313" key="8">
    <source>
        <dbReference type="Proteomes" id="UP000242850"/>
    </source>
</evidence>
<accession>A0A1H5T274</accession>
<dbReference type="PANTHER" id="PTHR43333">
    <property type="entry name" value="2-HACID_DH_C DOMAIN-CONTAINING PROTEIN"/>
    <property type="match status" value="1"/>
</dbReference>
<evidence type="ECO:0000256" key="4">
    <source>
        <dbReference type="RuleBase" id="RU003719"/>
    </source>
</evidence>
<dbReference type="InterPro" id="IPR006140">
    <property type="entry name" value="D-isomer_DH_NAD-bd"/>
</dbReference>
<dbReference type="OrthoDB" id="9805416at2"/>
<proteinExistence type="inferred from homology"/>
<dbReference type="Pfam" id="PF00389">
    <property type="entry name" value="2-Hacid_dh"/>
    <property type="match status" value="1"/>
</dbReference>
<evidence type="ECO:0000256" key="2">
    <source>
        <dbReference type="ARBA" id="ARBA00023002"/>
    </source>
</evidence>
<gene>
    <name evidence="7" type="ORF">SAMN05660865_00536</name>
</gene>
<evidence type="ECO:0000256" key="1">
    <source>
        <dbReference type="ARBA" id="ARBA00005854"/>
    </source>
</evidence>
<keyword evidence="8" id="KW-1185">Reference proteome</keyword>
<evidence type="ECO:0000256" key="3">
    <source>
        <dbReference type="ARBA" id="ARBA00023027"/>
    </source>
</evidence>
<sequence length="314" mass="36221">MLKALFTYDYGSEKIDKIKSLGYEVILKKENGLVYSDDLADVEVLVCYDPFSTLDITKMKNLKWIQLSSIGVDQAPIDYIKEKGILLTNNKGGYSIPIGEWIVMSILLLAKNSMNFYENKKNKKWQLDTSIIEIYGKTVGFIGTGSLAKEAVKRLKGFEVKILGVNSNGRYIEGFDMCFSKDNVNEMLKFCDFVVVTMPYTKETHHFINKERFKAMKDGVYFINVARGSVVDEKELILNLKNGKIKAAALDVFEKEPLDEKSPLWDMENVYITPHNSWVSEKRNERRFNLIYENMRRYIKGEKLLNIVDLEKGY</sequence>
<dbReference type="InterPro" id="IPR006139">
    <property type="entry name" value="D-isomer_2_OHA_DH_cat_dom"/>
</dbReference>
<dbReference type="Gene3D" id="3.40.50.720">
    <property type="entry name" value="NAD(P)-binding Rossmann-like Domain"/>
    <property type="match status" value="2"/>
</dbReference>
<keyword evidence="2 4" id="KW-0560">Oxidoreductase</keyword>
<evidence type="ECO:0000313" key="7">
    <source>
        <dbReference type="EMBL" id="SEF56854.1"/>
    </source>
</evidence>
<dbReference type="PANTHER" id="PTHR43333:SF1">
    <property type="entry name" value="D-ISOMER SPECIFIC 2-HYDROXYACID DEHYDROGENASE NAD-BINDING DOMAIN-CONTAINING PROTEIN"/>
    <property type="match status" value="1"/>
</dbReference>
<comment type="similarity">
    <text evidence="1 4">Belongs to the D-isomer specific 2-hydroxyacid dehydrogenase family.</text>
</comment>
<dbReference type="SUPFAM" id="SSF51735">
    <property type="entry name" value="NAD(P)-binding Rossmann-fold domains"/>
    <property type="match status" value="1"/>
</dbReference>
<dbReference type="GO" id="GO:0016616">
    <property type="term" value="F:oxidoreductase activity, acting on the CH-OH group of donors, NAD or NADP as acceptor"/>
    <property type="evidence" value="ECO:0007669"/>
    <property type="project" value="InterPro"/>
</dbReference>
<dbReference type="GO" id="GO:0051287">
    <property type="term" value="F:NAD binding"/>
    <property type="evidence" value="ECO:0007669"/>
    <property type="project" value="InterPro"/>
</dbReference>
<evidence type="ECO:0000259" key="5">
    <source>
        <dbReference type="Pfam" id="PF00389"/>
    </source>
</evidence>
<dbReference type="InterPro" id="IPR029753">
    <property type="entry name" value="D-isomer_DH_CS"/>
</dbReference>
<keyword evidence="3" id="KW-0520">NAD</keyword>
<evidence type="ECO:0000259" key="6">
    <source>
        <dbReference type="Pfam" id="PF02826"/>
    </source>
</evidence>
<dbReference type="PROSITE" id="PS00671">
    <property type="entry name" value="D_2_HYDROXYACID_DH_3"/>
    <property type="match status" value="1"/>
</dbReference>
<protein>
    <submittedName>
        <fullName evidence="7">Phosphoglycerate dehydrogenase</fullName>
    </submittedName>
</protein>
<dbReference type="RefSeq" id="WP_103895541.1">
    <property type="nucleotide sequence ID" value="NZ_FNUK01000004.1"/>
</dbReference>
<name>A0A1H5T274_9CLOT</name>
<organism evidence="7 8">
    <name type="scientific">Caloramator fervidus</name>
    <dbReference type="NCBI Taxonomy" id="29344"/>
    <lineage>
        <taxon>Bacteria</taxon>
        <taxon>Bacillati</taxon>
        <taxon>Bacillota</taxon>
        <taxon>Clostridia</taxon>
        <taxon>Eubacteriales</taxon>
        <taxon>Clostridiaceae</taxon>
        <taxon>Caloramator</taxon>
    </lineage>
</organism>
<dbReference type="SUPFAM" id="SSF52283">
    <property type="entry name" value="Formate/glycerate dehydrogenase catalytic domain-like"/>
    <property type="match status" value="1"/>
</dbReference>
<dbReference type="InterPro" id="IPR036291">
    <property type="entry name" value="NAD(P)-bd_dom_sf"/>
</dbReference>
<feature type="domain" description="D-isomer specific 2-hydroxyacid dehydrogenase NAD-binding" evidence="6">
    <location>
        <begin position="104"/>
        <end position="276"/>
    </location>
</feature>
<dbReference type="CDD" id="cd12155">
    <property type="entry name" value="PGDH_1"/>
    <property type="match status" value="1"/>
</dbReference>
<dbReference type="Proteomes" id="UP000242850">
    <property type="component" value="Unassembled WGS sequence"/>
</dbReference>
<reference evidence="8" key="1">
    <citation type="submission" date="2016-10" db="EMBL/GenBank/DDBJ databases">
        <authorList>
            <person name="Varghese N."/>
            <person name="Submissions S."/>
        </authorList>
    </citation>
    <scope>NUCLEOTIDE SEQUENCE [LARGE SCALE GENOMIC DNA]</scope>
    <source>
        <strain evidence="8">DSM 5463</strain>
    </source>
</reference>
<feature type="domain" description="D-isomer specific 2-hydroxyacid dehydrogenase catalytic" evidence="5">
    <location>
        <begin position="37"/>
        <end position="308"/>
    </location>
</feature>
<dbReference type="Pfam" id="PF02826">
    <property type="entry name" value="2-Hacid_dh_C"/>
    <property type="match status" value="1"/>
</dbReference>